<dbReference type="PANTHER" id="PTHR24248:SF200">
    <property type="entry name" value="5-HYDROXYTRYPTAMINE RECEPTOR 1B-LIKE ISOFORM X1"/>
    <property type="match status" value="1"/>
</dbReference>
<comment type="similarity">
    <text evidence="9">Belongs to the G-protein coupled receptor 1 family.</text>
</comment>
<evidence type="ECO:0000259" key="11">
    <source>
        <dbReference type="PROSITE" id="PS50262"/>
    </source>
</evidence>
<dbReference type="GO" id="GO:0043410">
    <property type="term" value="P:positive regulation of MAPK cascade"/>
    <property type="evidence" value="ECO:0007669"/>
    <property type="project" value="TreeGrafter"/>
</dbReference>
<reference evidence="12" key="1">
    <citation type="journal article" date="2016" name="PLoS Biol.">
        <title>GPCRs Direct Germline Development and Somatic Gonad Function in Planarians.</title>
        <authorList>
            <person name="Saberi A."/>
            <person name="Jamal A."/>
            <person name="Beets I."/>
            <person name="Schoofs L."/>
            <person name="Newmark P.A."/>
        </authorList>
    </citation>
    <scope>NUCLEOTIDE SEQUENCE</scope>
</reference>
<evidence type="ECO:0000256" key="5">
    <source>
        <dbReference type="ARBA" id="ARBA00023040"/>
    </source>
</evidence>
<accession>A0A193KUQ4</accession>
<feature type="domain" description="G-protein coupled receptors family 1 profile" evidence="11">
    <location>
        <begin position="48"/>
        <end position="590"/>
    </location>
</feature>
<feature type="transmembrane region" description="Helical" evidence="10">
    <location>
        <begin position="537"/>
        <end position="558"/>
    </location>
</feature>
<dbReference type="PRINTS" id="PR00237">
    <property type="entry name" value="GPCRRHODOPSN"/>
</dbReference>
<dbReference type="CDD" id="cd15331">
    <property type="entry name" value="7tmA_5-HT1A_invertebrates"/>
    <property type="match status" value="1"/>
</dbReference>
<evidence type="ECO:0000256" key="1">
    <source>
        <dbReference type="ARBA" id="ARBA00004651"/>
    </source>
</evidence>
<dbReference type="Pfam" id="PF00001">
    <property type="entry name" value="7tm_1"/>
    <property type="match status" value="1"/>
</dbReference>
<feature type="transmembrane region" description="Helical" evidence="10">
    <location>
        <begin position="570"/>
        <end position="593"/>
    </location>
</feature>
<keyword evidence="4 10" id="KW-1133">Transmembrane helix</keyword>
<evidence type="ECO:0000313" key="12">
    <source>
        <dbReference type="EMBL" id="ANO39050.1"/>
    </source>
</evidence>
<evidence type="ECO:0000256" key="6">
    <source>
        <dbReference type="ARBA" id="ARBA00023136"/>
    </source>
</evidence>
<dbReference type="SUPFAM" id="SSF81321">
    <property type="entry name" value="Family A G protein-coupled receptor-like"/>
    <property type="match status" value="1"/>
</dbReference>
<keyword evidence="2" id="KW-1003">Cell membrane</keyword>
<feature type="transmembrane region" description="Helical" evidence="10">
    <location>
        <begin position="31"/>
        <end position="56"/>
    </location>
</feature>
<organism evidence="12">
    <name type="scientific">Schmidtea mediterranea</name>
    <name type="common">Freshwater planarian flatworm</name>
    <dbReference type="NCBI Taxonomy" id="79327"/>
    <lineage>
        <taxon>Eukaryota</taxon>
        <taxon>Metazoa</taxon>
        <taxon>Spiralia</taxon>
        <taxon>Lophotrochozoa</taxon>
        <taxon>Platyhelminthes</taxon>
        <taxon>Rhabditophora</taxon>
        <taxon>Seriata</taxon>
        <taxon>Tricladida</taxon>
        <taxon>Continenticola</taxon>
        <taxon>Geoplanoidea</taxon>
        <taxon>Dugesiidae</taxon>
        <taxon>Schmidtea</taxon>
    </lineage>
</organism>
<proteinExistence type="evidence at transcript level"/>
<dbReference type="GO" id="GO:0071880">
    <property type="term" value="P:adenylate cyclase-activating adrenergic receptor signaling pathway"/>
    <property type="evidence" value="ECO:0007669"/>
    <property type="project" value="TreeGrafter"/>
</dbReference>
<protein>
    <submittedName>
        <fullName evidence="12">GCR083</fullName>
    </submittedName>
</protein>
<evidence type="ECO:0000256" key="2">
    <source>
        <dbReference type="ARBA" id="ARBA00022475"/>
    </source>
</evidence>
<dbReference type="PANTHER" id="PTHR24248">
    <property type="entry name" value="ADRENERGIC RECEPTOR-RELATED G-PROTEIN COUPLED RECEPTOR"/>
    <property type="match status" value="1"/>
</dbReference>
<feature type="transmembrane region" description="Helical" evidence="10">
    <location>
        <begin position="97"/>
        <end position="127"/>
    </location>
</feature>
<feature type="transmembrane region" description="Helical" evidence="10">
    <location>
        <begin position="192"/>
        <end position="217"/>
    </location>
</feature>
<keyword evidence="8 9" id="KW-0807">Transducer</keyword>
<dbReference type="EMBL" id="KX018889">
    <property type="protein sequence ID" value="ANO39050.1"/>
    <property type="molecule type" value="mRNA"/>
</dbReference>
<gene>
    <name evidence="12" type="primary">gcr083</name>
</gene>
<evidence type="ECO:0000256" key="9">
    <source>
        <dbReference type="RuleBase" id="RU000688"/>
    </source>
</evidence>
<dbReference type="OrthoDB" id="5956310at2759"/>
<comment type="subcellular location">
    <subcellularLocation>
        <location evidence="1">Cell membrane</location>
        <topology evidence="1">Multi-pass membrane protein</topology>
    </subcellularLocation>
</comment>
<keyword evidence="3 9" id="KW-0812">Transmembrane</keyword>
<dbReference type="PROSITE" id="PS50262">
    <property type="entry name" value="G_PROTEIN_RECEP_F1_2"/>
    <property type="match status" value="1"/>
</dbReference>
<evidence type="ECO:0000256" key="10">
    <source>
        <dbReference type="SAM" id="Phobius"/>
    </source>
</evidence>
<dbReference type="SMART" id="SM01381">
    <property type="entry name" value="7TM_GPCR_Srsx"/>
    <property type="match status" value="1"/>
</dbReference>
<evidence type="ECO:0000256" key="3">
    <source>
        <dbReference type="ARBA" id="ARBA00022692"/>
    </source>
</evidence>
<dbReference type="InterPro" id="IPR000276">
    <property type="entry name" value="GPCR_Rhodpsn"/>
</dbReference>
<sequence>MNVSLFEILNITKNQSLEVARFSPKHGWIHVYLTSAVLGSLILCTIIGNVFVVAAIILEKNLQSVSNYLILSLAVADLMVASLVMSVSLLSEISKQWFLGIELCDFWVCFDVLCCSASILHLVAIAFDRYWAVTNIDYIRMRTAKRIIIMIIIVWFLSIIISIPSRFYSSRTWENVYKSVVIDGLCNINDEYFYTIFSTVGAFYMPMFLLIGIYLKIYQTARARIRKHGFHKSKSKFNNSFFNSIKKFPFRWPKKVKFIPVKREMNSTHRYQCSSNFSQTNNYLQMKIDMQSYEISSYYGKNMSKNQVNSYDLDSVNQSSCDPQSSSSSHKYCNSSCEHINMNNQYPNVDSNMLSNSIFKQYQCKHEKDKLHFSILQSPVVLEAEFVTDPAQCLENYDEKIIWNWKETSSLNSSPRITCPNRPRHDCIEYIKKTKRKLHPQNSLSPNIHYKITGILVPDRVNLHVNHNSINIKNHLNMQTFENSTISKSQLPTHGSRTDTYPKTFVTNSDFTSKKSFIEQQKQKLEHKRERKAARTLAIITGCFILCWLPFFIQALYLPFCGRQCVPNDIFSSFFLWLGYCNSLLNPIIYTIFSPEFRNAFNKILFGRYQKTKRSY</sequence>
<keyword evidence="6 10" id="KW-0472">Membrane</keyword>
<dbReference type="PROSITE" id="PS00237">
    <property type="entry name" value="G_PROTEIN_RECEP_F1_1"/>
    <property type="match status" value="1"/>
</dbReference>
<evidence type="ECO:0000256" key="7">
    <source>
        <dbReference type="ARBA" id="ARBA00023170"/>
    </source>
</evidence>
<feature type="transmembrane region" description="Helical" evidence="10">
    <location>
        <begin position="147"/>
        <end position="168"/>
    </location>
</feature>
<dbReference type="GO" id="GO:0005886">
    <property type="term" value="C:plasma membrane"/>
    <property type="evidence" value="ECO:0007669"/>
    <property type="project" value="UniProtKB-SubCell"/>
</dbReference>
<dbReference type="AlphaFoldDB" id="A0A193KUQ4"/>
<keyword evidence="5 9" id="KW-0297">G-protein coupled receptor</keyword>
<keyword evidence="7 9" id="KW-0675">Receptor</keyword>
<evidence type="ECO:0000256" key="4">
    <source>
        <dbReference type="ARBA" id="ARBA00022989"/>
    </source>
</evidence>
<dbReference type="InterPro" id="IPR017452">
    <property type="entry name" value="GPCR_Rhodpsn_7TM"/>
</dbReference>
<dbReference type="Gene3D" id="1.20.1070.10">
    <property type="entry name" value="Rhodopsin 7-helix transmembrane proteins"/>
    <property type="match status" value="2"/>
</dbReference>
<name>A0A193KUQ4_SCHMD</name>
<evidence type="ECO:0000256" key="8">
    <source>
        <dbReference type="ARBA" id="ARBA00023224"/>
    </source>
</evidence>
<dbReference type="GO" id="GO:0004930">
    <property type="term" value="F:G protein-coupled receptor activity"/>
    <property type="evidence" value="ECO:0007669"/>
    <property type="project" value="UniProtKB-KW"/>
</dbReference>
<feature type="transmembrane region" description="Helical" evidence="10">
    <location>
        <begin position="68"/>
        <end position="91"/>
    </location>
</feature>